<dbReference type="AlphaFoldDB" id="M0EC71"/>
<dbReference type="SUPFAM" id="SSF53067">
    <property type="entry name" value="Actin-like ATPase domain"/>
    <property type="match status" value="1"/>
</dbReference>
<dbReference type="InterPro" id="IPR002821">
    <property type="entry name" value="Hydantoinase_A"/>
</dbReference>
<comment type="caution">
    <text evidence="5">The sequence shown here is derived from an EMBL/GenBank/DDBJ whole genome shotgun (WGS) entry which is preliminary data.</text>
</comment>
<dbReference type="STRING" id="1227466.C464_13075"/>
<proteinExistence type="predicted"/>
<dbReference type="OrthoDB" id="8261at2157"/>
<feature type="domain" description="Hydantoinase/oxoprolinase N-terminal" evidence="3">
    <location>
        <begin position="5"/>
        <end position="178"/>
    </location>
</feature>
<dbReference type="Pfam" id="PF01968">
    <property type="entry name" value="Hydantoinase_A"/>
    <property type="match status" value="1"/>
</dbReference>
<evidence type="ECO:0000313" key="5">
    <source>
        <dbReference type="EMBL" id="ELZ44633.1"/>
    </source>
</evidence>
<dbReference type="GO" id="GO:0005829">
    <property type="term" value="C:cytosol"/>
    <property type="evidence" value="ECO:0007669"/>
    <property type="project" value="TreeGrafter"/>
</dbReference>
<evidence type="ECO:0000259" key="2">
    <source>
        <dbReference type="Pfam" id="PF01968"/>
    </source>
</evidence>
<dbReference type="PATRIC" id="fig|1227466.3.peg.2601"/>
<sequence length="664" mass="70403">MTASIGVDVGGTFTDVVLVADGTLTTTKVPSTADQSEGVIRGIEQACDAAGIDPREITEFSHAMTVSTNALLEGDGAKTALVTTKGFRDVLEIGRQTRPDLYDLDAERPAPLVKRRNRFELPERTTTDSIRKTPDTTAIENLIDTLRDRDVESVVVSFLHAYVDPSNEQLVAEQLREALDVSVSASHEVLNEFREYERTSTAAVDAYVTPAIDSYLGRLTERAAEIGLPKPQIMQSNGGIAEATEIRSNAVQTVLSGPAAGVVGASSMATTDDREFKGFVTFDMGGTSSDVSLIRDGSVEQTTDSEIGGYPIRVPMVDVTTVGAGGGSIAWVDAGGALRVGPQSAGSEPGPACYGRGGDKPTVTDANLVLGYISEGTQLGGELGLDVDAAVDVLDRLADEADLGSAHEAAEGVFRIANANMTRAIRTVTVERGHDPREFGLVAFGGAGAIHAAALASELDIGTVVVPHVGGVLSAYGLLDADETYDAVRTYQTPLSGTTATELESVYEQITGELPVEADASDVTVQRTADLRYQGQSFELQVDAGTPVDTQSLRAAFETAHKRVYGYTAEEPIEIVNLRATAVVPRSVPETELREDSFTKLGEHTAEFDGEKYTTPVYRRPTTPGTSLTGPAVLEQDESTTLIPPAWEATVQTNGSLVLTEEQR</sequence>
<feature type="compositionally biased region" description="Low complexity" evidence="1">
    <location>
        <begin position="615"/>
        <end position="626"/>
    </location>
</feature>
<dbReference type="GO" id="GO:0006749">
    <property type="term" value="P:glutathione metabolic process"/>
    <property type="evidence" value="ECO:0007669"/>
    <property type="project" value="TreeGrafter"/>
</dbReference>
<dbReference type="PANTHER" id="PTHR11365:SF23">
    <property type="entry name" value="HYPOTHETICAL 5-OXOPROLINASE (EUROFUNG)-RELATED"/>
    <property type="match status" value="1"/>
</dbReference>
<feature type="domain" description="Hydantoinase A/oxoprolinase" evidence="2">
    <location>
        <begin position="198"/>
        <end position="484"/>
    </location>
</feature>
<dbReference type="Pfam" id="PF19278">
    <property type="entry name" value="Hydant_A_C"/>
    <property type="match status" value="1"/>
</dbReference>
<dbReference type="RefSeq" id="WP_006114156.1">
    <property type="nucleotide sequence ID" value="NZ_AOJL01000056.1"/>
</dbReference>
<name>M0EC71_9EURY</name>
<feature type="region of interest" description="Disordered" evidence="1">
    <location>
        <begin position="615"/>
        <end position="635"/>
    </location>
</feature>
<dbReference type="InterPro" id="IPR049517">
    <property type="entry name" value="ACX-like_C"/>
</dbReference>
<feature type="domain" description="Acetophenone carboxylase-like C-terminal" evidence="4">
    <location>
        <begin position="517"/>
        <end position="653"/>
    </location>
</feature>
<dbReference type="InterPro" id="IPR045079">
    <property type="entry name" value="Oxoprolinase-like"/>
</dbReference>
<reference evidence="5 6" key="1">
    <citation type="journal article" date="2014" name="PLoS Genet.">
        <title>Phylogenetically driven sequencing of extremely halophilic archaea reveals strategies for static and dynamic osmo-response.</title>
        <authorList>
            <person name="Becker E.A."/>
            <person name="Seitzer P.M."/>
            <person name="Tritt A."/>
            <person name="Larsen D."/>
            <person name="Krusor M."/>
            <person name="Yao A.I."/>
            <person name="Wu D."/>
            <person name="Madern D."/>
            <person name="Eisen J.A."/>
            <person name="Darling A.E."/>
            <person name="Facciotti M.T."/>
        </authorList>
    </citation>
    <scope>NUCLEOTIDE SEQUENCE [LARGE SCALE GENOMIC DNA]</scope>
    <source>
        <strain evidence="5 6">DSM 10284</strain>
    </source>
</reference>
<evidence type="ECO:0000313" key="6">
    <source>
        <dbReference type="Proteomes" id="UP000011509"/>
    </source>
</evidence>
<dbReference type="PANTHER" id="PTHR11365">
    <property type="entry name" value="5-OXOPROLINASE RELATED"/>
    <property type="match status" value="1"/>
</dbReference>
<dbReference type="Pfam" id="PF05378">
    <property type="entry name" value="Hydant_A_N"/>
    <property type="match status" value="1"/>
</dbReference>
<protein>
    <submittedName>
        <fullName evidence="5">N-methylhydantoinase A/acetone carboxylase, beta subunit</fullName>
    </submittedName>
</protein>
<dbReference type="GO" id="GO:0017168">
    <property type="term" value="F:5-oxoprolinase (ATP-hydrolyzing) activity"/>
    <property type="evidence" value="ECO:0007669"/>
    <property type="project" value="TreeGrafter"/>
</dbReference>
<keyword evidence="6" id="KW-1185">Reference proteome</keyword>
<gene>
    <name evidence="5" type="ORF">C464_13075</name>
</gene>
<organism evidence="5 6">
    <name type="scientific">Halorubrum coriense DSM 10284</name>
    <dbReference type="NCBI Taxonomy" id="1227466"/>
    <lineage>
        <taxon>Archaea</taxon>
        <taxon>Methanobacteriati</taxon>
        <taxon>Methanobacteriota</taxon>
        <taxon>Stenosarchaea group</taxon>
        <taxon>Halobacteria</taxon>
        <taxon>Halobacteriales</taxon>
        <taxon>Haloferacaceae</taxon>
        <taxon>Halorubrum</taxon>
    </lineage>
</organism>
<evidence type="ECO:0000259" key="4">
    <source>
        <dbReference type="Pfam" id="PF19278"/>
    </source>
</evidence>
<dbReference type="Proteomes" id="UP000011509">
    <property type="component" value="Unassembled WGS sequence"/>
</dbReference>
<dbReference type="InterPro" id="IPR008040">
    <property type="entry name" value="Hydant_A_N"/>
</dbReference>
<evidence type="ECO:0000259" key="3">
    <source>
        <dbReference type="Pfam" id="PF05378"/>
    </source>
</evidence>
<dbReference type="InterPro" id="IPR043129">
    <property type="entry name" value="ATPase_NBD"/>
</dbReference>
<accession>M0EC71</accession>
<evidence type="ECO:0000256" key="1">
    <source>
        <dbReference type="SAM" id="MobiDB-lite"/>
    </source>
</evidence>
<dbReference type="EMBL" id="AOJL01000056">
    <property type="protein sequence ID" value="ELZ44633.1"/>
    <property type="molecule type" value="Genomic_DNA"/>
</dbReference>